<organism evidence="1 2">
    <name type="scientific">Clostridium gasigenes</name>
    <dbReference type="NCBI Taxonomy" id="94869"/>
    <lineage>
        <taxon>Bacteria</taxon>
        <taxon>Bacillati</taxon>
        <taxon>Bacillota</taxon>
        <taxon>Clostridia</taxon>
        <taxon>Eubacteriales</taxon>
        <taxon>Clostridiaceae</taxon>
        <taxon>Clostridium</taxon>
    </lineage>
</organism>
<dbReference type="Proteomes" id="UP000585258">
    <property type="component" value="Unassembled WGS sequence"/>
</dbReference>
<accession>A0A7X0SAA8</accession>
<dbReference type="RefSeq" id="WP_185163612.1">
    <property type="nucleotide sequence ID" value="NZ_JACKWY010000002.1"/>
</dbReference>
<proteinExistence type="predicted"/>
<evidence type="ECO:0000313" key="1">
    <source>
        <dbReference type="EMBL" id="MBB6713890.1"/>
    </source>
</evidence>
<dbReference type="AlphaFoldDB" id="A0A7X0SAA8"/>
<gene>
    <name evidence="1" type="ORF">H7E68_03940</name>
</gene>
<dbReference type="EMBL" id="JACKWY010000002">
    <property type="protein sequence ID" value="MBB6713890.1"/>
    <property type="molecule type" value="Genomic_DNA"/>
</dbReference>
<protein>
    <submittedName>
        <fullName evidence="1">Uncharacterized protein</fullName>
    </submittedName>
</protein>
<evidence type="ECO:0000313" key="2">
    <source>
        <dbReference type="Proteomes" id="UP000585258"/>
    </source>
</evidence>
<name>A0A7X0SAA8_9CLOT</name>
<comment type="caution">
    <text evidence="1">The sequence shown here is derived from an EMBL/GenBank/DDBJ whole genome shotgun (WGS) entry which is preliminary data.</text>
</comment>
<reference evidence="1 2" key="1">
    <citation type="submission" date="2020-08" db="EMBL/GenBank/DDBJ databases">
        <title>Clostridia isolated from Swiss meat.</title>
        <authorList>
            <person name="Wambui J."/>
            <person name="Stevens M.J.A."/>
            <person name="Stephan R."/>
        </authorList>
    </citation>
    <scope>NUCLEOTIDE SEQUENCE [LARGE SCALE GENOMIC DNA]</scope>
    <source>
        <strain evidence="1 2">CM001</strain>
    </source>
</reference>
<sequence>MGLLLEKTEFELDIQTKDSAFFVSPGDDRDGLQYSIECSFKNKEFEGANVSPALIINWIETNVKKFENLVNLNFEVETVEEADKREDTFYVVEHEPLENYKLTVLEIQNDKAHIKCIGTAIIDGYSVPYTTGEFEIDCWLPIITNQNDWAKFDL</sequence>